<evidence type="ECO:0000313" key="7">
    <source>
        <dbReference type="RefSeq" id="XP_027362653.1"/>
    </source>
</evidence>
<name>A0A8B8M3W6_ABRPR</name>
<dbReference type="OrthoDB" id="1935604at2759"/>
<dbReference type="InterPro" id="IPR005508">
    <property type="entry name" value="At2g31720-like"/>
</dbReference>
<accession>A0A8B8M3W6</accession>
<evidence type="ECO:0000256" key="1">
    <source>
        <dbReference type="ARBA" id="ARBA00004123"/>
    </source>
</evidence>
<keyword evidence="4" id="KW-0804">Transcription</keyword>
<sequence>MRDIKVLKELMENIVDSETRQKMSCKPFKPCYLDAIISKLAPKFYSKEEMAQVMEFHKLHPRIKSRSRTMNSKRTITKRHRQVEEMLEDERVTKKPKVIITSKNKASPDLPAKFKSRITQLNGHDIKFIMHKRLFLSDLRTNNNRLSMPLKEIMSDFLTEDEKSKLDEKEGTSGRCHGVEVIVLDPCLREFTLLLKKWKMQTTSIYNLVKDWNKIVSANEFVKDHKLQMWSFRDMRKVRSYYASVPILNPPRKAFPESSERLAKAQ</sequence>
<dbReference type="PANTHER" id="PTHR31541">
    <property type="entry name" value="B3 DOMAIN PLANT PROTEIN-RELATED"/>
    <property type="match status" value="1"/>
</dbReference>
<evidence type="ECO:0000256" key="2">
    <source>
        <dbReference type="ARBA" id="ARBA00023015"/>
    </source>
</evidence>
<keyword evidence="6" id="KW-1185">Reference proteome</keyword>
<reference evidence="6" key="1">
    <citation type="journal article" date="2019" name="Toxins">
        <title>Detection of Abrin-Like and Prepropulchellin-Like Toxin Genes and Transcripts Using Whole Genome Sequencing and Full-Length Transcript Sequencing of Abrus precatorius.</title>
        <authorList>
            <person name="Hovde B.T."/>
            <person name="Daligault H.E."/>
            <person name="Hanschen E.R."/>
            <person name="Kunde Y.A."/>
            <person name="Johnson M.B."/>
            <person name="Starkenburg S.R."/>
            <person name="Johnson S.L."/>
        </authorList>
    </citation>
    <scope>NUCLEOTIDE SEQUENCE [LARGE SCALE GENOMIC DNA]</scope>
</reference>
<dbReference type="GeneID" id="113870259"/>
<dbReference type="Pfam" id="PF03754">
    <property type="entry name" value="At2g31720-like"/>
    <property type="match status" value="1"/>
</dbReference>
<dbReference type="Proteomes" id="UP000694853">
    <property type="component" value="Unplaced"/>
</dbReference>
<dbReference type="RefSeq" id="XP_027362653.1">
    <property type="nucleotide sequence ID" value="XM_027506852.1"/>
</dbReference>
<dbReference type="KEGG" id="aprc:113870259"/>
<reference evidence="7" key="2">
    <citation type="submission" date="2025-08" db="UniProtKB">
        <authorList>
            <consortium name="RefSeq"/>
        </authorList>
    </citation>
    <scope>IDENTIFICATION</scope>
    <source>
        <tissue evidence="7">Young leaves</tissue>
    </source>
</reference>
<dbReference type="InterPro" id="IPR015300">
    <property type="entry name" value="DNA-bd_pseudobarrel_sf"/>
</dbReference>
<keyword evidence="2" id="KW-0805">Transcription regulation</keyword>
<dbReference type="SUPFAM" id="SSF101936">
    <property type="entry name" value="DNA-binding pseudobarrel domain"/>
    <property type="match status" value="1"/>
</dbReference>
<evidence type="ECO:0000313" key="6">
    <source>
        <dbReference type="Proteomes" id="UP000694853"/>
    </source>
</evidence>
<evidence type="ECO:0000256" key="3">
    <source>
        <dbReference type="ARBA" id="ARBA00023125"/>
    </source>
</evidence>
<dbReference type="PANTHER" id="PTHR31541:SF33">
    <property type="entry name" value="DUF313 DOMAIN PROTEIN"/>
    <property type="match status" value="1"/>
</dbReference>
<dbReference type="Gene3D" id="2.40.330.10">
    <property type="entry name" value="DNA-binding pseudobarrel domain"/>
    <property type="match status" value="1"/>
</dbReference>
<organism evidence="6 7">
    <name type="scientific">Abrus precatorius</name>
    <name type="common">Indian licorice</name>
    <name type="synonym">Glycine abrus</name>
    <dbReference type="NCBI Taxonomy" id="3816"/>
    <lineage>
        <taxon>Eukaryota</taxon>
        <taxon>Viridiplantae</taxon>
        <taxon>Streptophyta</taxon>
        <taxon>Embryophyta</taxon>
        <taxon>Tracheophyta</taxon>
        <taxon>Spermatophyta</taxon>
        <taxon>Magnoliopsida</taxon>
        <taxon>eudicotyledons</taxon>
        <taxon>Gunneridae</taxon>
        <taxon>Pentapetalae</taxon>
        <taxon>rosids</taxon>
        <taxon>fabids</taxon>
        <taxon>Fabales</taxon>
        <taxon>Fabaceae</taxon>
        <taxon>Papilionoideae</taxon>
        <taxon>50 kb inversion clade</taxon>
        <taxon>NPAAA clade</taxon>
        <taxon>indigoferoid/millettioid clade</taxon>
        <taxon>Abreae</taxon>
        <taxon>Abrus</taxon>
    </lineage>
</organism>
<keyword evidence="3" id="KW-0238">DNA-binding</keyword>
<evidence type="ECO:0000256" key="4">
    <source>
        <dbReference type="ARBA" id="ARBA00023163"/>
    </source>
</evidence>
<dbReference type="GO" id="GO:0003677">
    <property type="term" value="F:DNA binding"/>
    <property type="evidence" value="ECO:0007669"/>
    <property type="project" value="UniProtKB-KW"/>
</dbReference>
<protein>
    <submittedName>
        <fullName evidence="7">B3 domain-containing protein At2g24670-like</fullName>
    </submittedName>
</protein>
<gene>
    <name evidence="7" type="primary">LOC113870259</name>
</gene>
<dbReference type="AlphaFoldDB" id="A0A8B8M3W6"/>
<proteinExistence type="predicted"/>
<keyword evidence="5" id="KW-0539">Nucleus</keyword>
<evidence type="ECO:0000256" key="5">
    <source>
        <dbReference type="ARBA" id="ARBA00023242"/>
    </source>
</evidence>
<comment type="subcellular location">
    <subcellularLocation>
        <location evidence="1">Nucleus</location>
    </subcellularLocation>
</comment>
<dbReference type="GO" id="GO:0005634">
    <property type="term" value="C:nucleus"/>
    <property type="evidence" value="ECO:0007669"/>
    <property type="project" value="UniProtKB-SubCell"/>
</dbReference>